<dbReference type="GO" id="GO:0016779">
    <property type="term" value="F:nucleotidyltransferase activity"/>
    <property type="evidence" value="ECO:0007669"/>
    <property type="project" value="UniProtKB-KW"/>
</dbReference>
<name>C0GDJ0_DETAL</name>
<comment type="caution">
    <text evidence="10">The sequence shown here is derived from an EMBL/GenBank/DDBJ whole genome shotgun (WGS) entry which is preliminary data.</text>
</comment>
<keyword evidence="4" id="KW-0479">Metal-binding</keyword>
<dbReference type="InterPro" id="IPR043519">
    <property type="entry name" value="NT_sf"/>
</dbReference>
<dbReference type="PANTHER" id="PTHR47545:SF2">
    <property type="entry name" value="CC-ADDING TRNA NUCLEOTIDYLTRANSFERASE"/>
    <property type="match status" value="1"/>
</dbReference>
<dbReference type="RefSeq" id="WP_008514803.1">
    <property type="nucleotide sequence ID" value="NZ_ACJM01000002.1"/>
</dbReference>
<dbReference type="Gene3D" id="3.30.460.10">
    <property type="entry name" value="Beta Polymerase, domain 2"/>
    <property type="match status" value="1"/>
</dbReference>
<dbReference type="PANTHER" id="PTHR47545">
    <property type="entry name" value="MULTIFUNCTIONAL CCA PROTEIN"/>
    <property type="match status" value="1"/>
</dbReference>
<evidence type="ECO:0000256" key="4">
    <source>
        <dbReference type="ARBA" id="ARBA00022723"/>
    </source>
</evidence>
<keyword evidence="6" id="KW-0460">Magnesium</keyword>
<evidence type="ECO:0000259" key="9">
    <source>
        <dbReference type="Pfam" id="PF01743"/>
    </source>
</evidence>
<dbReference type="STRING" id="555088.DealDRAFT_0641"/>
<dbReference type="Pfam" id="PF01743">
    <property type="entry name" value="PolyA_pol"/>
    <property type="match status" value="1"/>
</dbReference>
<dbReference type="GO" id="GO:0000166">
    <property type="term" value="F:nucleotide binding"/>
    <property type="evidence" value="ECO:0007669"/>
    <property type="project" value="UniProtKB-KW"/>
</dbReference>
<evidence type="ECO:0000256" key="8">
    <source>
        <dbReference type="RuleBase" id="RU003953"/>
    </source>
</evidence>
<sequence>MRTKLLALADLAQKEQKEIYIVGGFVRDALRGIPSWDVDLVVTEEAEQFAKRAAWRMRGEYEMLDSQSQYSRIFLVASDGRPFSLDLTLVHGGKLEDDLKRRDFTVNAMAVSLNNYLHAPDWQESVIDPCGGKEDLHVGRLRLTTEECILRDPVRLFRSARFLLRLGLQFCPDTLAVLKKNAGQIRYAQKMKLSMELFQLLAQPYAADGMKILQDELDVLTHFFAPFARMNQVIVEGEAVFAHGLEVCRALEKILGENYCLTSELLHKLHAHLRQKVAGNRPRLSFLRLACILHDIGKVDGVQCERAKQSFNHEIAAEAYIGSLAQRLCFTQEEEMYLIRLICNHSRPLYTREVDLGANLRFFRQFGDTVPELVLLSMANLVARHGMDAMRCRELSCLLDDYFAGKYATLPEPVISAREIMEFFNLPPTRAIGKYLEAVYAAQLEGRVKNSGEALSLVSILLEARNKGGEDT</sequence>
<dbReference type="GO" id="GO:0008033">
    <property type="term" value="P:tRNA processing"/>
    <property type="evidence" value="ECO:0007669"/>
    <property type="project" value="UniProtKB-KW"/>
</dbReference>
<dbReference type="InterPro" id="IPR003607">
    <property type="entry name" value="HD/PDEase_dom"/>
</dbReference>
<dbReference type="EMBL" id="ACJM01000002">
    <property type="protein sequence ID" value="EEG78711.1"/>
    <property type="molecule type" value="Genomic_DNA"/>
</dbReference>
<keyword evidence="11" id="KW-1185">Reference proteome</keyword>
<evidence type="ECO:0000313" key="10">
    <source>
        <dbReference type="EMBL" id="EEG78711.1"/>
    </source>
</evidence>
<dbReference type="eggNOG" id="COG0617">
    <property type="taxonomic scope" value="Bacteria"/>
</dbReference>
<gene>
    <name evidence="10" type="ORF">DealDRAFT_0641</name>
</gene>
<dbReference type="Proteomes" id="UP000006443">
    <property type="component" value="Unassembled WGS sequence"/>
</dbReference>
<evidence type="ECO:0000256" key="2">
    <source>
        <dbReference type="ARBA" id="ARBA00022694"/>
    </source>
</evidence>
<dbReference type="Gene3D" id="1.10.3090.10">
    <property type="entry name" value="cca-adding enzyme, domain 2"/>
    <property type="match status" value="1"/>
</dbReference>
<dbReference type="InterPro" id="IPR002646">
    <property type="entry name" value="PolA_pol_head_dom"/>
</dbReference>
<evidence type="ECO:0000256" key="3">
    <source>
        <dbReference type="ARBA" id="ARBA00022695"/>
    </source>
</evidence>
<dbReference type="InterPro" id="IPR050124">
    <property type="entry name" value="tRNA_CCA-adding_enzyme"/>
</dbReference>
<dbReference type="CDD" id="cd00077">
    <property type="entry name" value="HDc"/>
    <property type="match status" value="1"/>
</dbReference>
<accession>C0GDJ0</accession>
<keyword evidence="3 10" id="KW-0548">Nucleotidyltransferase</keyword>
<protein>
    <submittedName>
        <fullName evidence="10">Polynucleotide adenylyltransferase region</fullName>
    </submittedName>
</protein>
<evidence type="ECO:0000256" key="6">
    <source>
        <dbReference type="ARBA" id="ARBA00022842"/>
    </source>
</evidence>
<dbReference type="GO" id="GO:0046872">
    <property type="term" value="F:metal ion binding"/>
    <property type="evidence" value="ECO:0007669"/>
    <property type="project" value="UniProtKB-KW"/>
</dbReference>
<keyword evidence="1 8" id="KW-0808">Transferase</keyword>
<evidence type="ECO:0000256" key="5">
    <source>
        <dbReference type="ARBA" id="ARBA00022741"/>
    </source>
</evidence>
<dbReference type="SUPFAM" id="SSF81891">
    <property type="entry name" value="Poly A polymerase C-terminal region-like"/>
    <property type="match status" value="1"/>
</dbReference>
<evidence type="ECO:0000256" key="7">
    <source>
        <dbReference type="ARBA" id="ARBA00022884"/>
    </source>
</evidence>
<keyword evidence="7 8" id="KW-0694">RNA-binding</keyword>
<dbReference type="SUPFAM" id="SSF81301">
    <property type="entry name" value="Nucleotidyltransferase"/>
    <property type="match status" value="1"/>
</dbReference>
<proteinExistence type="inferred from homology"/>
<keyword evidence="2" id="KW-0819">tRNA processing</keyword>
<comment type="similarity">
    <text evidence="8">Belongs to the tRNA nucleotidyltransferase/poly(A) polymerase family.</text>
</comment>
<reference evidence="10 11" key="1">
    <citation type="submission" date="2009-02" db="EMBL/GenBank/DDBJ databases">
        <title>Sequencing of the draft genome and assembly of Dethiobacter alkaliphilus AHT 1.</title>
        <authorList>
            <consortium name="US DOE Joint Genome Institute (JGI-PGF)"/>
            <person name="Lucas S."/>
            <person name="Copeland A."/>
            <person name="Lapidus A."/>
            <person name="Glavina del Rio T."/>
            <person name="Dalin E."/>
            <person name="Tice H."/>
            <person name="Bruce D."/>
            <person name="Goodwin L."/>
            <person name="Pitluck S."/>
            <person name="Larimer F."/>
            <person name="Land M.L."/>
            <person name="Hauser L."/>
            <person name="Muyzer G."/>
        </authorList>
    </citation>
    <scope>NUCLEOTIDE SEQUENCE [LARGE SCALE GENOMIC DNA]</scope>
    <source>
        <strain evidence="10 11">AHT 1</strain>
    </source>
</reference>
<feature type="domain" description="Poly A polymerase head" evidence="9">
    <location>
        <begin position="19"/>
        <end position="142"/>
    </location>
</feature>
<evidence type="ECO:0000313" key="11">
    <source>
        <dbReference type="Proteomes" id="UP000006443"/>
    </source>
</evidence>
<dbReference type="GO" id="GO:0003723">
    <property type="term" value="F:RNA binding"/>
    <property type="evidence" value="ECO:0007669"/>
    <property type="project" value="UniProtKB-KW"/>
</dbReference>
<dbReference type="AlphaFoldDB" id="C0GDJ0"/>
<keyword evidence="5" id="KW-0547">Nucleotide-binding</keyword>
<organism evidence="10 11">
    <name type="scientific">Dethiobacter alkaliphilus AHT 1</name>
    <dbReference type="NCBI Taxonomy" id="555088"/>
    <lineage>
        <taxon>Bacteria</taxon>
        <taxon>Bacillati</taxon>
        <taxon>Bacillota</taxon>
        <taxon>Dethiobacteria</taxon>
        <taxon>Dethiobacterales</taxon>
        <taxon>Dethiobacteraceae</taxon>
        <taxon>Dethiobacter</taxon>
    </lineage>
</organism>
<evidence type="ECO:0000256" key="1">
    <source>
        <dbReference type="ARBA" id="ARBA00022679"/>
    </source>
</evidence>